<keyword evidence="2" id="KW-1185">Reference proteome</keyword>
<protein>
    <recommendedName>
        <fullName evidence="3">Phytocyanin domain-containing protein</fullName>
    </recommendedName>
</protein>
<evidence type="ECO:0000313" key="1">
    <source>
        <dbReference type="EMBL" id="KAK9045013.1"/>
    </source>
</evidence>
<accession>A0ABR2U5J9</accession>
<reference evidence="1 2" key="1">
    <citation type="journal article" date="2024" name="G3 (Bethesda)">
        <title>Genome assembly of Hibiscus sabdariffa L. provides insights into metabolisms of medicinal natural products.</title>
        <authorList>
            <person name="Kim T."/>
        </authorList>
    </citation>
    <scope>NUCLEOTIDE SEQUENCE [LARGE SCALE GENOMIC DNA]</scope>
    <source>
        <strain evidence="1">TK-2024</strain>
        <tissue evidence="1">Old leaves</tissue>
    </source>
</reference>
<comment type="caution">
    <text evidence="1">The sequence shown here is derived from an EMBL/GenBank/DDBJ whole genome shotgun (WGS) entry which is preliminary data.</text>
</comment>
<evidence type="ECO:0000313" key="2">
    <source>
        <dbReference type="Proteomes" id="UP001396334"/>
    </source>
</evidence>
<name>A0ABR2U5J9_9ROSI</name>
<organism evidence="1 2">
    <name type="scientific">Hibiscus sabdariffa</name>
    <name type="common">roselle</name>
    <dbReference type="NCBI Taxonomy" id="183260"/>
    <lineage>
        <taxon>Eukaryota</taxon>
        <taxon>Viridiplantae</taxon>
        <taxon>Streptophyta</taxon>
        <taxon>Embryophyta</taxon>
        <taxon>Tracheophyta</taxon>
        <taxon>Spermatophyta</taxon>
        <taxon>Magnoliopsida</taxon>
        <taxon>eudicotyledons</taxon>
        <taxon>Gunneridae</taxon>
        <taxon>Pentapetalae</taxon>
        <taxon>rosids</taxon>
        <taxon>malvids</taxon>
        <taxon>Malvales</taxon>
        <taxon>Malvaceae</taxon>
        <taxon>Malvoideae</taxon>
        <taxon>Hibiscus</taxon>
    </lineage>
</organism>
<proteinExistence type="predicted"/>
<evidence type="ECO:0008006" key="3">
    <source>
        <dbReference type="Google" id="ProtNLM"/>
    </source>
</evidence>
<dbReference type="EMBL" id="JBBPBN010000002">
    <property type="protein sequence ID" value="KAK9045013.1"/>
    <property type="molecule type" value="Genomic_DNA"/>
</dbReference>
<sequence length="101" mass="11570">MKFKRSKSTFNALHHSILMQPIPNKSLTTIMERQRPAKQHMLSPMAELILLCFRSFSCFALTSHAATYAVGDISTDIDSWATEKRFYVGDVLCKCFHRSLD</sequence>
<gene>
    <name evidence="1" type="ORF">V6N11_058903</name>
</gene>
<dbReference type="Proteomes" id="UP001396334">
    <property type="component" value="Unassembled WGS sequence"/>
</dbReference>